<dbReference type="AlphaFoldDB" id="T1BZP2"/>
<name>T1BZP2_9ZZZZ</name>
<comment type="caution">
    <text evidence="1">The sequence shown here is derived from an EMBL/GenBank/DDBJ whole genome shotgun (WGS) entry which is preliminary data.</text>
</comment>
<protein>
    <submittedName>
        <fullName evidence="1">Uncharacterized protein</fullName>
    </submittedName>
</protein>
<accession>T1BZP2</accession>
<dbReference type="InterPro" id="IPR024705">
    <property type="entry name" value="Ssp411"/>
</dbReference>
<dbReference type="EMBL" id="AUZY01000437">
    <property type="protein sequence ID" value="EQD78716.1"/>
    <property type="molecule type" value="Genomic_DNA"/>
</dbReference>
<proteinExistence type="predicted"/>
<organism evidence="1">
    <name type="scientific">mine drainage metagenome</name>
    <dbReference type="NCBI Taxonomy" id="410659"/>
    <lineage>
        <taxon>unclassified sequences</taxon>
        <taxon>metagenomes</taxon>
        <taxon>ecological metagenomes</taxon>
    </lineage>
</organism>
<dbReference type="SUPFAM" id="SSF48208">
    <property type="entry name" value="Six-hairpin glycosidases"/>
    <property type="match status" value="1"/>
</dbReference>
<dbReference type="GO" id="GO:0005975">
    <property type="term" value="P:carbohydrate metabolic process"/>
    <property type="evidence" value="ECO:0007669"/>
    <property type="project" value="InterPro"/>
</dbReference>
<reference evidence="1" key="2">
    <citation type="journal article" date="2014" name="ISME J.">
        <title>Microbial stratification in low pH oxic and suboxic macroscopic growths along an acid mine drainage.</title>
        <authorList>
            <person name="Mendez-Garcia C."/>
            <person name="Mesa V."/>
            <person name="Sprenger R.R."/>
            <person name="Richter M."/>
            <person name="Diez M.S."/>
            <person name="Solano J."/>
            <person name="Bargiela R."/>
            <person name="Golyshina O.V."/>
            <person name="Manteca A."/>
            <person name="Ramos J.L."/>
            <person name="Gallego J.R."/>
            <person name="Llorente I."/>
            <person name="Martins Dos Santos V.A."/>
            <person name="Jensen O.N."/>
            <person name="Pelaez A.I."/>
            <person name="Sanchez J."/>
            <person name="Ferrer M."/>
        </authorList>
    </citation>
    <scope>NUCLEOTIDE SEQUENCE</scope>
</reference>
<sequence>MRYYHRFGESNALRMVEKTVEGMLAGGINDHLGHGFHRYSTDHEWKIPHFEKMLYDQAMILASLADLYAA</sequence>
<dbReference type="InterPro" id="IPR008928">
    <property type="entry name" value="6-hairpin_glycosidase_sf"/>
</dbReference>
<evidence type="ECO:0000313" key="1">
    <source>
        <dbReference type="EMBL" id="EQD78716.1"/>
    </source>
</evidence>
<reference evidence="1" key="1">
    <citation type="submission" date="2013-08" db="EMBL/GenBank/DDBJ databases">
        <authorList>
            <person name="Mendez C."/>
            <person name="Richter M."/>
            <person name="Ferrer M."/>
            <person name="Sanchez J."/>
        </authorList>
    </citation>
    <scope>NUCLEOTIDE SEQUENCE</scope>
</reference>
<dbReference type="PANTHER" id="PTHR42899:SF1">
    <property type="entry name" value="SPERMATOGENESIS-ASSOCIATED PROTEIN 20"/>
    <property type="match status" value="1"/>
</dbReference>
<gene>
    <name evidence="1" type="ORF">B1B_00570</name>
</gene>
<dbReference type="PANTHER" id="PTHR42899">
    <property type="entry name" value="SPERMATOGENESIS-ASSOCIATED PROTEIN 20"/>
    <property type="match status" value="1"/>
</dbReference>
<feature type="non-terminal residue" evidence="1">
    <location>
        <position position="70"/>
    </location>
</feature>